<name>A0ACD0P7I0_9BASI</name>
<evidence type="ECO:0000313" key="2">
    <source>
        <dbReference type="Proteomes" id="UP000245626"/>
    </source>
</evidence>
<organism evidence="1 2">
    <name type="scientific">Violaceomyces palustris</name>
    <dbReference type="NCBI Taxonomy" id="1673888"/>
    <lineage>
        <taxon>Eukaryota</taxon>
        <taxon>Fungi</taxon>
        <taxon>Dikarya</taxon>
        <taxon>Basidiomycota</taxon>
        <taxon>Ustilaginomycotina</taxon>
        <taxon>Ustilaginomycetes</taxon>
        <taxon>Violaceomycetales</taxon>
        <taxon>Violaceomycetaceae</taxon>
        <taxon>Violaceomyces</taxon>
    </lineage>
</organism>
<proteinExistence type="predicted"/>
<protein>
    <submittedName>
        <fullName evidence="1">Uncharacterized protein</fullName>
    </submittedName>
</protein>
<sequence>MTDTPNSVASSSRPSAHSQRYDRQLRLWASSGQASLEKSNILIIGANSLSSQIIKNLVLPGVGSFTILDDANVDPADMGVNFFLQPGQSQGRSAAQEMASLLSQLNENVEHNFKIESPQALLASKPGYFRSFSLVISVNQPPEFDLALSDLLWSIEPPRPQVPLLKIRSSGMVAEMTIDIKELGIVETHPDSIIDLRLTNPFPELVAFAESFNLATTDSLTHSHIPFVVILLKKLEEWKAKNGGSPPSTKSREEFVTLINSSRQPGNLDEENFDEAIAALGKHVWRPLSSDHVGAGGVPSEIRELFKDARCEVLSSHSTNFWLMVRALRDFVDNSPTKSLPLTGSLPDMKSLSATYVGLQNVYRNKATEDLETFTRILGQVCVNAGVRGGSGAIDEDEIQAFVKHAGYLKLIRGRSERERRERPRTDAVTMAFLDPVNPCTFQHHIAFRASDLFYLKHARYPGSSRTFSRNLRNQDLDAQGRSRGSKPDHGADGGGGEGEGEGDPRKAKRSKSNESDEMVANGEAAGVGAGSDVEMAVETCVNHEGHGEEEEEEEEEEKEEEEPCFEEDVRLLAKEAESVIKSLGISTDGEEMEKIHDSLKEMVRSGHCSLPPTTALMGGVVAQEAIKILTRQYVPADDLVIYDGIQQALGVFKL</sequence>
<dbReference type="EMBL" id="KZ819704">
    <property type="protein sequence ID" value="PWN53904.1"/>
    <property type="molecule type" value="Genomic_DNA"/>
</dbReference>
<accession>A0ACD0P7I0</accession>
<reference evidence="1 2" key="1">
    <citation type="journal article" date="2018" name="Mol. Biol. Evol.">
        <title>Broad Genomic Sampling Reveals a Smut Pathogenic Ancestry of the Fungal Clade Ustilaginomycotina.</title>
        <authorList>
            <person name="Kijpornyongpan T."/>
            <person name="Mondo S.J."/>
            <person name="Barry K."/>
            <person name="Sandor L."/>
            <person name="Lee J."/>
            <person name="Lipzen A."/>
            <person name="Pangilinan J."/>
            <person name="LaButti K."/>
            <person name="Hainaut M."/>
            <person name="Henrissat B."/>
            <person name="Grigoriev I.V."/>
            <person name="Spatafora J.W."/>
            <person name="Aime M.C."/>
        </authorList>
    </citation>
    <scope>NUCLEOTIDE SEQUENCE [LARGE SCALE GENOMIC DNA]</scope>
    <source>
        <strain evidence="1 2">SA 807</strain>
    </source>
</reference>
<keyword evidence="2" id="KW-1185">Reference proteome</keyword>
<dbReference type="Proteomes" id="UP000245626">
    <property type="component" value="Unassembled WGS sequence"/>
</dbReference>
<gene>
    <name evidence="1" type="ORF">IE53DRAFT_372780</name>
</gene>
<evidence type="ECO:0000313" key="1">
    <source>
        <dbReference type="EMBL" id="PWN53904.1"/>
    </source>
</evidence>